<evidence type="ECO:0000256" key="2">
    <source>
        <dbReference type="ARBA" id="ARBA00009215"/>
    </source>
</evidence>
<reference evidence="12" key="1">
    <citation type="submission" date="2012-12" db="EMBL/GenBank/DDBJ databases">
        <authorList>
            <person name="Hellsten U."/>
            <person name="Grimwood J."/>
            <person name="Chapman J.A."/>
            <person name="Shapiro H."/>
            <person name="Aerts A."/>
            <person name="Otillar R.P."/>
            <person name="Terry A.Y."/>
            <person name="Boore J.L."/>
            <person name="Simakov O."/>
            <person name="Marletaz F."/>
            <person name="Cho S.-J."/>
            <person name="Edsinger-Gonzales E."/>
            <person name="Havlak P."/>
            <person name="Kuo D.-H."/>
            <person name="Larsson T."/>
            <person name="Lv J."/>
            <person name="Arendt D."/>
            <person name="Savage R."/>
            <person name="Osoegawa K."/>
            <person name="de Jong P."/>
            <person name="Lindberg D.R."/>
            <person name="Seaver E.C."/>
            <person name="Weisblat D.A."/>
            <person name="Putnam N.H."/>
            <person name="Grigoriev I.V."/>
            <person name="Rokhsar D.S."/>
        </authorList>
    </citation>
    <scope>NUCLEOTIDE SEQUENCE</scope>
    <source>
        <strain evidence="12">I ESC-2004</strain>
    </source>
</reference>
<feature type="domain" description="COG4 transport protein middle alpha-helical bundle" evidence="9">
    <location>
        <begin position="173"/>
        <end position="482"/>
    </location>
</feature>
<dbReference type="Pfam" id="PF20662">
    <property type="entry name" value="COG4_C"/>
    <property type="match status" value="1"/>
</dbReference>
<dbReference type="OMA" id="RASECQQ"/>
<dbReference type="HOGENOM" id="CLU_014853_2_0_1"/>
<dbReference type="Pfam" id="PF20663">
    <property type="entry name" value="COG4_N"/>
    <property type="match status" value="1"/>
</dbReference>
<dbReference type="GO" id="GO:0006890">
    <property type="term" value="P:retrograde vesicle-mediated transport, Golgi to endoplasmic reticulum"/>
    <property type="evidence" value="ECO:0007669"/>
    <property type="project" value="TreeGrafter"/>
</dbReference>
<dbReference type="EMBL" id="AMQN01007680">
    <property type="status" value="NOT_ANNOTATED_CDS"/>
    <property type="molecule type" value="Genomic_DNA"/>
</dbReference>
<evidence type="ECO:0000313" key="12">
    <source>
        <dbReference type="Proteomes" id="UP000014760"/>
    </source>
</evidence>
<dbReference type="STRING" id="283909.R7UH58"/>
<gene>
    <name evidence="10" type="ORF">CAPTEDRAFT_225425</name>
</gene>
<evidence type="ECO:0000313" key="10">
    <source>
        <dbReference type="EMBL" id="ELU05879.1"/>
    </source>
</evidence>
<dbReference type="GO" id="GO:0017119">
    <property type="term" value="C:Golgi transport complex"/>
    <property type="evidence" value="ECO:0007669"/>
    <property type="project" value="TreeGrafter"/>
</dbReference>
<keyword evidence="7" id="KW-0472">Membrane</keyword>
<dbReference type="OrthoDB" id="47059at2759"/>
<dbReference type="InterPro" id="IPR048682">
    <property type="entry name" value="COG4"/>
</dbReference>
<dbReference type="Pfam" id="PF08318">
    <property type="entry name" value="COG4_m"/>
    <property type="match status" value="1"/>
</dbReference>
<keyword evidence="4" id="KW-0813">Transport</keyword>
<evidence type="ECO:0000256" key="3">
    <source>
        <dbReference type="ARBA" id="ARBA00020975"/>
    </source>
</evidence>
<evidence type="ECO:0000256" key="7">
    <source>
        <dbReference type="ARBA" id="ARBA00023136"/>
    </source>
</evidence>
<dbReference type="FunFam" id="1.10.287.1060:FF:000014">
    <property type="entry name" value="conserved oligomeric Golgi complex subunit 4"/>
    <property type="match status" value="1"/>
</dbReference>
<evidence type="ECO:0000256" key="4">
    <source>
        <dbReference type="ARBA" id="ARBA00022448"/>
    </source>
</evidence>
<evidence type="ECO:0000256" key="6">
    <source>
        <dbReference type="ARBA" id="ARBA00023034"/>
    </source>
</evidence>
<keyword evidence="12" id="KW-1185">Reference proteome</keyword>
<dbReference type="Gene3D" id="1.10.287.1060">
    <property type="entry name" value="ESAT-6-like"/>
    <property type="match status" value="1"/>
</dbReference>
<reference evidence="10 12" key="2">
    <citation type="journal article" date="2013" name="Nature">
        <title>Insights into bilaterian evolution from three spiralian genomes.</title>
        <authorList>
            <person name="Simakov O."/>
            <person name="Marletaz F."/>
            <person name="Cho S.J."/>
            <person name="Edsinger-Gonzales E."/>
            <person name="Havlak P."/>
            <person name="Hellsten U."/>
            <person name="Kuo D.H."/>
            <person name="Larsson T."/>
            <person name="Lv J."/>
            <person name="Arendt D."/>
            <person name="Savage R."/>
            <person name="Osoegawa K."/>
            <person name="de Jong P."/>
            <person name="Grimwood J."/>
            <person name="Chapman J.A."/>
            <person name="Shapiro H."/>
            <person name="Aerts A."/>
            <person name="Otillar R.P."/>
            <person name="Terry A.Y."/>
            <person name="Boore J.L."/>
            <person name="Grigoriev I.V."/>
            <person name="Lindberg D.R."/>
            <person name="Seaver E.C."/>
            <person name="Weisblat D.A."/>
            <person name="Putnam N.H."/>
            <person name="Rokhsar D.S."/>
        </authorList>
    </citation>
    <scope>NUCLEOTIDE SEQUENCE</scope>
    <source>
        <strain evidence="10 12">I ESC-2004</strain>
    </source>
</reference>
<evidence type="ECO:0000256" key="5">
    <source>
        <dbReference type="ARBA" id="ARBA00022927"/>
    </source>
</evidence>
<dbReference type="GO" id="GO:0007030">
    <property type="term" value="P:Golgi organization"/>
    <property type="evidence" value="ECO:0007669"/>
    <property type="project" value="TreeGrafter"/>
</dbReference>
<name>R7UH58_CAPTE</name>
<dbReference type="AlphaFoldDB" id="R7UH58"/>
<evidence type="ECO:0000313" key="11">
    <source>
        <dbReference type="EnsemblMetazoa" id="CapteP225425"/>
    </source>
</evidence>
<proteinExistence type="inferred from homology"/>
<dbReference type="PANTHER" id="PTHR24016:SF0">
    <property type="entry name" value="CONSERVED OLIGOMERIC GOLGI COMPLEX SUBUNIT 4"/>
    <property type="match status" value="1"/>
</dbReference>
<organism evidence="10">
    <name type="scientific">Capitella teleta</name>
    <name type="common">Polychaete worm</name>
    <dbReference type="NCBI Taxonomy" id="283909"/>
    <lineage>
        <taxon>Eukaryota</taxon>
        <taxon>Metazoa</taxon>
        <taxon>Spiralia</taxon>
        <taxon>Lophotrochozoa</taxon>
        <taxon>Annelida</taxon>
        <taxon>Polychaeta</taxon>
        <taxon>Sedentaria</taxon>
        <taxon>Scolecida</taxon>
        <taxon>Capitellidae</taxon>
        <taxon>Capitella</taxon>
    </lineage>
</organism>
<dbReference type="EnsemblMetazoa" id="CapteT225425">
    <property type="protein sequence ID" value="CapteP225425"/>
    <property type="gene ID" value="CapteG225425"/>
</dbReference>
<evidence type="ECO:0000259" key="9">
    <source>
        <dbReference type="SMART" id="SM00762"/>
    </source>
</evidence>
<dbReference type="InterPro" id="IPR013167">
    <property type="entry name" value="COG4_M"/>
</dbReference>
<dbReference type="GO" id="GO:0015031">
    <property type="term" value="P:protein transport"/>
    <property type="evidence" value="ECO:0007669"/>
    <property type="project" value="UniProtKB-KW"/>
</dbReference>
<evidence type="ECO:0000256" key="1">
    <source>
        <dbReference type="ARBA" id="ARBA00004395"/>
    </source>
</evidence>
<comment type="similarity">
    <text evidence="2">Belongs to the COG4 family.</text>
</comment>
<evidence type="ECO:0000256" key="8">
    <source>
        <dbReference type="ARBA" id="ARBA00031340"/>
    </source>
</evidence>
<dbReference type="FunFam" id="1.20.58.1970:FF:000001">
    <property type="entry name" value="Conserved oligomeric Golgi complex subunit 4"/>
    <property type="match status" value="1"/>
</dbReference>
<reference evidence="11" key="3">
    <citation type="submission" date="2015-06" db="UniProtKB">
        <authorList>
            <consortium name="EnsemblMetazoa"/>
        </authorList>
    </citation>
    <scope>IDENTIFICATION</scope>
</reference>
<dbReference type="SMART" id="SM00762">
    <property type="entry name" value="Cog4"/>
    <property type="match status" value="1"/>
</dbReference>
<dbReference type="FunCoup" id="R7UH58">
    <property type="interactions" value="1880"/>
</dbReference>
<dbReference type="Proteomes" id="UP000014760">
    <property type="component" value="Unassembled WGS sequence"/>
</dbReference>
<keyword evidence="5" id="KW-0653">Protein transport</keyword>
<keyword evidence="6" id="KW-0333">Golgi apparatus</keyword>
<protein>
    <recommendedName>
        <fullName evidence="3">Conserved oligomeric Golgi complex subunit 4</fullName>
    </recommendedName>
    <alternativeName>
        <fullName evidence="8">Component of oligomeric Golgi complex 4</fullName>
    </alternativeName>
</protein>
<dbReference type="GO" id="GO:0000139">
    <property type="term" value="C:Golgi membrane"/>
    <property type="evidence" value="ECO:0007669"/>
    <property type="project" value="UniProtKB-SubCell"/>
</dbReference>
<dbReference type="EMBL" id="KB301152">
    <property type="protein sequence ID" value="ELU05879.1"/>
    <property type="molecule type" value="Genomic_DNA"/>
</dbReference>
<sequence>MAASTESATSARFSVDNVDKLTNIDDIRRAFELLNKDESSVTEELEDLLHQQHELEIKMQSLHATLPSLQLVQNDSKQLSGMISFTSTLAENVSSKVRQLDVAKSRVTACMTRVEDILDLKFCTDGVQAALQDEDYEKAAGHIHRFLGLDENVLRMSADADEGSTLDTSFKLLKEAQNKVKHFVHRKFDEAVHQGDVASVERFFKIFPLIGEHDEGLKKFSKYLCAQLADTADKNLKQCLATGPEDKRTNVMYADTMTLLFEAIARVVEIHQPLVETYYGPGRMFVMMQLLQKECDRQSRKVLIQFRNNREFDEKLQKVQQANMQSKTSLAENRINASDLDRMLSECTLLNTRSELYLRFVKRRILNDLEIASHLDAEEVHKEVNQFIVSCELSRQMQELICSYIMMEEYFMREMFLKAVIMDYLDEGSLTSSMVDDAFFIVKKCIRRALSSSSVDGICAMLNHGCSILEQDYREHLYSKLKTGFPSGFDFTQAYNLVQLSISQGRLQSADVETEKTKSTFLTALNNTEVSCEYIQTLKSDLEGEVNKLYGQTTDQGKAKLQSCLSDLGIVSNHFKDVLEFGFSQLNSTAVKPRVKPLVDTFLNINHNISEDDFAQYEANDPWVQNFILNLDGLLVTFKSTLTSTNYDSLVSQLSTEITTQLEKTVMKTTFNRLGGLHFDKELRYLVGFLTSVTTWTIRDKFARLTQMATILNLEKVSEILDYWGQNSGPLTWRLTPAEVRQVLALRVDFRSDDIKRIKL</sequence>
<dbReference type="InterPro" id="IPR048680">
    <property type="entry name" value="COG4_N"/>
</dbReference>
<dbReference type="InterPro" id="IPR048684">
    <property type="entry name" value="COG4_C"/>
</dbReference>
<dbReference type="Gene3D" id="1.20.58.1970">
    <property type="match status" value="1"/>
</dbReference>
<accession>R7UH58</accession>
<comment type="subcellular location">
    <subcellularLocation>
        <location evidence="1">Golgi apparatus membrane</location>
        <topology evidence="1">Peripheral membrane protein</topology>
    </subcellularLocation>
</comment>
<dbReference type="PANTHER" id="PTHR24016">
    <property type="entry name" value="CONSERVED OLIGOMERIC GOLGI COMPLEX SUBUNIT 4"/>
    <property type="match status" value="1"/>
</dbReference>